<proteinExistence type="predicted"/>
<dbReference type="KEGG" id="nmg:Nmag_0377"/>
<dbReference type="Proteomes" id="UP000001879">
    <property type="component" value="Chromosome"/>
</dbReference>
<name>D3SXS7_NATMM</name>
<protein>
    <submittedName>
        <fullName evidence="1">Uncharacterized protein</fullName>
    </submittedName>
</protein>
<dbReference type="AlphaFoldDB" id="D3SXS7"/>
<dbReference type="PaxDb" id="547559-Nmag_0377"/>
<keyword evidence="2" id="KW-1185">Reference proteome</keyword>
<dbReference type="EMBL" id="CP001932">
    <property type="protein sequence ID" value="ADD03967.1"/>
    <property type="molecule type" value="Genomic_DNA"/>
</dbReference>
<reference evidence="2" key="1">
    <citation type="submission" date="2010-02" db="EMBL/GenBank/DDBJ databases">
        <title>Complete sequence of chromosome of Natrialba magadii ATCC 43099.</title>
        <authorList>
            <consortium name="US DOE Joint Genome Institute"/>
            <person name="Lucas S."/>
            <person name="Copeland A."/>
            <person name="Lapidus A."/>
            <person name="Cheng J.-F."/>
            <person name="Bruce D."/>
            <person name="Goodwin L."/>
            <person name="Pitluck S."/>
            <person name="Davenport K."/>
            <person name="Saunders E."/>
            <person name="Detter J.C."/>
            <person name="Han C."/>
            <person name="Tapia R."/>
            <person name="Land M."/>
            <person name="Hauser L."/>
            <person name="Kyrpides N."/>
            <person name="Mikhailova N."/>
            <person name="De Castro R.E."/>
            <person name="Maupin-Furlow J.A."/>
            <person name="Woyke T."/>
        </authorList>
    </citation>
    <scope>NUCLEOTIDE SEQUENCE [LARGE SCALE GENOMIC DNA]</scope>
    <source>
        <strain evidence="2">ATCC 43099 / DSM 3394 / CCM 3739 / CIP 104546 / IAM 13178 / JCM 8861 / NBRC 102185 / NCIMB 2190 / MS3</strain>
    </source>
</reference>
<dbReference type="HOGENOM" id="CLU_3338553_0_0_2"/>
<organism evidence="1 2">
    <name type="scientific">Natrialba magadii (strain ATCC 43099 / DSM 3394 / CCM 3739 / CIP 104546 / IAM 13178 / JCM 8861 / NBRC 102185 / NCIMB 2190 / MS3)</name>
    <name type="common">Natronobacterium magadii</name>
    <dbReference type="NCBI Taxonomy" id="547559"/>
    <lineage>
        <taxon>Archaea</taxon>
        <taxon>Methanobacteriati</taxon>
        <taxon>Methanobacteriota</taxon>
        <taxon>Stenosarchaea group</taxon>
        <taxon>Halobacteria</taxon>
        <taxon>Halobacteriales</taxon>
        <taxon>Natrialbaceae</taxon>
        <taxon>Natrialba</taxon>
    </lineage>
</organism>
<evidence type="ECO:0000313" key="2">
    <source>
        <dbReference type="Proteomes" id="UP000001879"/>
    </source>
</evidence>
<evidence type="ECO:0000313" key="1">
    <source>
        <dbReference type="EMBL" id="ADD03967.1"/>
    </source>
</evidence>
<sequence>MLMYCPRRLAFAYKSMITEGDLIKTGADHLLPTGGEA</sequence>
<dbReference type="STRING" id="547559.Nmag_0377"/>
<accession>D3SXS7</accession>
<reference evidence="1 2" key="2">
    <citation type="journal article" date="2012" name="BMC Genomics">
        <title>A comparative genomics perspective on the genetic content of the alkaliphilic haloarchaeon Natrialba magadii ATCC 43099T.</title>
        <authorList>
            <person name="Siddaramappa S."/>
            <person name="Challacombe J.F."/>
            <person name="Decastro R.E."/>
            <person name="Pfeiffer F."/>
            <person name="Sastre D.E."/>
            <person name="Gimenez M.I."/>
            <person name="Paggi R.A."/>
            <person name="Detter J.C."/>
            <person name="Davenport K.W."/>
            <person name="Goodwin L.A."/>
            <person name="Kyrpides N."/>
            <person name="Tapia R."/>
            <person name="Pitluck S."/>
            <person name="Lucas S."/>
            <person name="Woyke T."/>
            <person name="Maupin-Furlow J.A."/>
        </authorList>
    </citation>
    <scope>NUCLEOTIDE SEQUENCE [LARGE SCALE GENOMIC DNA]</scope>
    <source>
        <strain evidence="2">ATCC 43099 / DSM 3394 / CCM 3739 / CIP 104546 / IAM 13178 / JCM 8861 / NBRC 102185 / NCIMB 2190 / MS3</strain>
    </source>
</reference>
<gene>
    <name evidence="1" type="ordered locus">Nmag_0377</name>
</gene>